<dbReference type="GO" id="GO:0016491">
    <property type="term" value="F:oxidoreductase activity"/>
    <property type="evidence" value="ECO:0007669"/>
    <property type="project" value="InterPro"/>
</dbReference>
<dbReference type="InterPro" id="IPR013113">
    <property type="entry name" value="SIP_FAD-bd"/>
</dbReference>
<proteinExistence type="predicted"/>
<evidence type="ECO:0000259" key="2">
    <source>
        <dbReference type="PROSITE" id="PS51384"/>
    </source>
</evidence>
<evidence type="ECO:0000313" key="4">
    <source>
        <dbReference type="Proteomes" id="UP000033956"/>
    </source>
</evidence>
<gene>
    <name evidence="3" type="primary">viuB_3</name>
    <name evidence="3" type="ORF">RS81_02483</name>
</gene>
<dbReference type="InterPro" id="IPR039374">
    <property type="entry name" value="SIP_fam"/>
</dbReference>
<dbReference type="SUPFAM" id="SSF63380">
    <property type="entry name" value="Riboflavin synthase domain-like"/>
    <property type="match status" value="1"/>
</dbReference>
<dbReference type="Gene3D" id="3.40.50.80">
    <property type="entry name" value="Nucleotide-binding domain of ferredoxin-NADP reductase (FNR) module"/>
    <property type="match status" value="1"/>
</dbReference>
<protein>
    <submittedName>
        <fullName evidence="3">Vibriobactin utilization protein ViuB</fullName>
    </submittedName>
</protein>
<dbReference type="EMBL" id="JYIZ01000054">
    <property type="protein sequence ID" value="KJL38688.1"/>
    <property type="molecule type" value="Genomic_DNA"/>
</dbReference>
<dbReference type="Pfam" id="PF04954">
    <property type="entry name" value="SIP"/>
    <property type="match status" value="1"/>
</dbReference>
<dbReference type="InterPro" id="IPR017927">
    <property type="entry name" value="FAD-bd_FR_type"/>
</dbReference>
<organism evidence="3 4">
    <name type="scientific">Microbacterium terrae</name>
    <dbReference type="NCBI Taxonomy" id="69369"/>
    <lineage>
        <taxon>Bacteria</taxon>
        <taxon>Bacillati</taxon>
        <taxon>Actinomycetota</taxon>
        <taxon>Actinomycetes</taxon>
        <taxon>Micrococcales</taxon>
        <taxon>Microbacteriaceae</taxon>
        <taxon>Microbacterium</taxon>
    </lineage>
</organism>
<evidence type="ECO:0000313" key="3">
    <source>
        <dbReference type="EMBL" id="KJL38688.1"/>
    </source>
</evidence>
<dbReference type="RefSeq" id="WP_045276385.1">
    <property type="nucleotide sequence ID" value="NZ_BAAAUP010000002.1"/>
</dbReference>
<dbReference type="CDD" id="cd06193">
    <property type="entry name" value="siderophore_interacting"/>
    <property type="match status" value="1"/>
</dbReference>
<accession>A0A0M2H326</accession>
<feature type="domain" description="FAD-binding FR-type" evidence="2">
    <location>
        <begin position="23"/>
        <end position="154"/>
    </location>
</feature>
<dbReference type="InterPro" id="IPR039261">
    <property type="entry name" value="FNR_nucleotide-bd"/>
</dbReference>
<sequence length="298" mass="31617">MAESTPTPSAAPETRTPGGRPRGVQWVFEVVRTERIAPQLVRVHLGGEAFAGFVANADPANLARTDTYVKFLFAKPELGLEPPYDLDDLRQTLDRSDLPVRRTYTVRSIDHETQTIAVDFVVHGDEGLAGPWAAQAAPGDTVALSGPGGGYAPAAGDVTYVFVADDSAIPALAAAIEALPSSARGIAFVEVADEASQVDLAAPAGVDVRWLHRAGGGRTAQYGSLLVDAVAALDRPAGEIDVFAHGEREAIKRIGAILNGEWGIPRQAMSLSAYWAYGRTEDAFQDEKRAPIGQIFSD</sequence>
<dbReference type="PANTHER" id="PTHR30157:SF0">
    <property type="entry name" value="NADPH-DEPENDENT FERRIC-CHELATE REDUCTASE"/>
    <property type="match status" value="1"/>
</dbReference>
<dbReference type="AlphaFoldDB" id="A0A0M2H326"/>
<keyword evidence="4" id="KW-1185">Reference proteome</keyword>
<dbReference type="STRING" id="92835.RS81_02483"/>
<reference evidence="3 4" key="1">
    <citation type="submission" date="2015-02" db="EMBL/GenBank/DDBJ databases">
        <title>Draft genome sequences of ten Microbacterium spp. with emphasis on heavy metal contaminated environments.</title>
        <authorList>
            <person name="Corretto E."/>
        </authorList>
    </citation>
    <scope>NUCLEOTIDE SEQUENCE [LARGE SCALE GENOMIC DNA]</scope>
    <source>
        <strain evidence="3 4">DSM 12510</strain>
    </source>
</reference>
<dbReference type="Pfam" id="PF08021">
    <property type="entry name" value="FAD_binding_9"/>
    <property type="match status" value="1"/>
</dbReference>
<name>A0A0M2H326_9MICO</name>
<dbReference type="Proteomes" id="UP000033956">
    <property type="component" value="Unassembled WGS sequence"/>
</dbReference>
<dbReference type="PANTHER" id="PTHR30157">
    <property type="entry name" value="FERRIC REDUCTASE, NADPH-DEPENDENT"/>
    <property type="match status" value="1"/>
</dbReference>
<evidence type="ECO:0000256" key="1">
    <source>
        <dbReference type="SAM" id="MobiDB-lite"/>
    </source>
</evidence>
<comment type="caution">
    <text evidence="3">The sequence shown here is derived from an EMBL/GenBank/DDBJ whole genome shotgun (WGS) entry which is preliminary data.</text>
</comment>
<dbReference type="OrthoDB" id="9814826at2"/>
<dbReference type="PROSITE" id="PS51384">
    <property type="entry name" value="FAD_FR"/>
    <property type="match status" value="1"/>
</dbReference>
<dbReference type="InterPro" id="IPR007037">
    <property type="entry name" value="SIP_rossman_dom"/>
</dbReference>
<dbReference type="Gene3D" id="2.40.30.10">
    <property type="entry name" value="Translation factors"/>
    <property type="match status" value="1"/>
</dbReference>
<dbReference type="InterPro" id="IPR017938">
    <property type="entry name" value="Riboflavin_synthase-like_b-brl"/>
</dbReference>
<dbReference type="PATRIC" id="fig|92835.4.peg.2516"/>
<feature type="region of interest" description="Disordered" evidence="1">
    <location>
        <begin position="1"/>
        <end position="21"/>
    </location>
</feature>